<protein>
    <submittedName>
        <fullName evidence="1">5689_t:CDS:1</fullName>
    </submittedName>
</protein>
<comment type="caution">
    <text evidence="1">The sequence shown here is derived from an EMBL/GenBank/DDBJ whole genome shotgun (WGS) entry which is preliminary data.</text>
</comment>
<evidence type="ECO:0000313" key="2">
    <source>
        <dbReference type="Proteomes" id="UP000789860"/>
    </source>
</evidence>
<evidence type="ECO:0000313" key="1">
    <source>
        <dbReference type="EMBL" id="CAG8628589.1"/>
    </source>
</evidence>
<feature type="non-terminal residue" evidence="1">
    <location>
        <position position="51"/>
    </location>
</feature>
<keyword evidence="2" id="KW-1185">Reference proteome</keyword>
<feature type="non-terminal residue" evidence="1">
    <location>
        <position position="1"/>
    </location>
</feature>
<proteinExistence type="predicted"/>
<dbReference type="EMBL" id="CAJVPM010019187">
    <property type="protein sequence ID" value="CAG8628589.1"/>
    <property type="molecule type" value="Genomic_DNA"/>
</dbReference>
<gene>
    <name evidence="1" type="ORF">SCALOS_LOCUS7890</name>
</gene>
<name>A0ACA9N2F8_9GLOM</name>
<accession>A0ACA9N2F8</accession>
<dbReference type="Proteomes" id="UP000789860">
    <property type="component" value="Unassembled WGS sequence"/>
</dbReference>
<reference evidence="1" key="1">
    <citation type="submission" date="2021-06" db="EMBL/GenBank/DDBJ databases">
        <authorList>
            <person name="Kallberg Y."/>
            <person name="Tangrot J."/>
            <person name="Rosling A."/>
        </authorList>
    </citation>
    <scope>NUCLEOTIDE SEQUENCE</scope>
    <source>
        <strain evidence="1">AU212A</strain>
    </source>
</reference>
<sequence>DGKILANSRKRNVGILVKSRMDGYTKGAHHEKEILENITSSTMKIFHIEAG</sequence>
<organism evidence="1 2">
    <name type="scientific">Scutellospora calospora</name>
    <dbReference type="NCBI Taxonomy" id="85575"/>
    <lineage>
        <taxon>Eukaryota</taxon>
        <taxon>Fungi</taxon>
        <taxon>Fungi incertae sedis</taxon>
        <taxon>Mucoromycota</taxon>
        <taxon>Glomeromycotina</taxon>
        <taxon>Glomeromycetes</taxon>
        <taxon>Diversisporales</taxon>
        <taxon>Gigasporaceae</taxon>
        <taxon>Scutellospora</taxon>
    </lineage>
</organism>